<dbReference type="CDD" id="cd00082">
    <property type="entry name" value="HisKA"/>
    <property type="match status" value="1"/>
</dbReference>
<evidence type="ECO:0000313" key="7">
    <source>
        <dbReference type="EMBL" id="MBC8317811.1"/>
    </source>
</evidence>
<evidence type="ECO:0000256" key="3">
    <source>
        <dbReference type="ARBA" id="ARBA00022553"/>
    </source>
</evidence>
<dbReference type="Pfam" id="PF00512">
    <property type="entry name" value="HisKA"/>
    <property type="match status" value="1"/>
</dbReference>
<dbReference type="InterPro" id="IPR036890">
    <property type="entry name" value="HATPase_C_sf"/>
</dbReference>
<dbReference type="SMART" id="SM00387">
    <property type="entry name" value="HATPase_c"/>
    <property type="match status" value="1"/>
</dbReference>
<comment type="catalytic activity">
    <reaction evidence="1">
        <text>ATP + protein L-histidine = ADP + protein N-phospho-L-histidine.</text>
        <dbReference type="EC" id="2.7.13.3"/>
    </reaction>
</comment>
<dbReference type="InterPro" id="IPR013656">
    <property type="entry name" value="PAS_4"/>
</dbReference>
<dbReference type="InterPro" id="IPR005467">
    <property type="entry name" value="His_kinase_dom"/>
</dbReference>
<evidence type="ECO:0000259" key="5">
    <source>
        <dbReference type="PROSITE" id="PS50109"/>
    </source>
</evidence>
<dbReference type="PANTHER" id="PTHR43065">
    <property type="entry name" value="SENSOR HISTIDINE KINASE"/>
    <property type="match status" value="1"/>
</dbReference>
<dbReference type="PRINTS" id="PR00344">
    <property type="entry name" value="BCTRLSENSOR"/>
</dbReference>
<dbReference type="Pfam" id="PF02518">
    <property type="entry name" value="HATPase_c"/>
    <property type="match status" value="1"/>
</dbReference>
<dbReference type="InterPro" id="IPR004358">
    <property type="entry name" value="Sig_transdc_His_kin-like_C"/>
</dbReference>
<proteinExistence type="predicted"/>
<dbReference type="PROSITE" id="PS50109">
    <property type="entry name" value="HIS_KIN"/>
    <property type="match status" value="1"/>
</dbReference>
<evidence type="ECO:0000256" key="2">
    <source>
        <dbReference type="ARBA" id="ARBA00012438"/>
    </source>
</evidence>
<dbReference type="InterPro" id="IPR036097">
    <property type="entry name" value="HisK_dim/P_sf"/>
</dbReference>
<feature type="domain" description="Histidine kinase" evidence="5">
    <location>
        <begin position="193"/>
        <end position="407"/>
    </location>
</feature>
<dbReference type="Gene3D" id="1.10.287.130">
    <property type="match status" value="1"/>
</dbReference>
<name>A0A8J6TCM6_9BACT</name>
<dbReference type="SUPFAM" id="SSF47384">
    <property type="entry name" value="Homodimeric domain of signal transducing histidine kinase"/>
    <property type="match status" value="1"/>
</dbReference>
<dbReference type="EMBL" id="JACNJZ010000108">
    <property type="protein sequence ID" value="MBC8317811.1"/>
    <property type="molecule type" value="Genomic_DNA"/>
</dbReference>
<feature type="domain" description="PAS" evidence="6">
    <location>
        <begin position="33"/>
        <end position="79"/>
    </location>
</feature>
<dbReference type="PROSITE" id="PS50112">
    <property type="entry name" value="PAS"/>
    <property type="match status" value="1"/>
</dbReference>
<dbReference type="InterPro" id="IPR035965">
    <property type="entry name" value="PAS-like_dom_sf"/>
</dbReference>
<dbReference type="SMART" id="SM00091">
    <property type="entry name" value="PAS"/>
    <property type="match status" value="1"/>
</dbReference>
<dbReference type="AlphaFoldDB" id="A0A8J6TCM6"/>
<dbReference type="Proteomes" id="UP000614424">
    <property type="component" value="Unassembled WGS sequence"/>
</dbReference>
<evidence type="ECO:0000256" key="4">
    <source>
        <dbReference type="SAM" id="Coils"/>
    </source>
</evidence>
<protein>
    <recommendedName>
        <fullName evidence="2">histidine kinase</fullName>
        <ecNumber evidence="2">2.7.13.3</ecNumber>
    </recommendedName>
</protein>
<gene>
    <name evidence="7" type="ORF">H8E41_07875</name>
</gene>
<dbReference type="SUPFAM" id="SSF55785">
    <property type="entry name" value="PYP-like sensor domain (PAS domain)"/>
    <property type="match status" value="1"/>
</dbReference>
<dbReference type="NCBIfam" id="TIGR00229">
    <property type="entry name" value="sensory_box"/>
    <property type="match status" value="1"/>
</dbReference>
<accession>A0A8J6TCM6</accession>
<dbReference type="Pfam" id="PF08448">
    <property type="entry name" value="PAS_4"/>
    <property type="match status" value="1"/>
</dbReference>
<dbReference type="GO" id="GO:0000155">
    <property type="term" value="F:phosphorelay sensor kinase activity"/>
    <property type="evidence" value="ECO:0007669"/>
    <property type="project" value="InterPro"/>
</dbReference>
<dbReference type="PANTHER" id="PTHR43065:SF42">
    <property type="entry name" value="TWO-COMPONENT SENSOR PPRA"/>
    <property type="match status" value="1"/>
</dbReference>
<evidence type="ECO:0000313" key="8">
    <source>
        <dbReference type="Proteomes" id="UP000614424"/>
    </source>
</evidence>
<comment type="caution">
    <text evidence="7">The sequence shown here is derived from an EMBL/GenBank/DDBJ whole genome shotgun (WGS) entry which is preliminary data.</text>
</comment>
<reference evidence="7 8" key="1">
    <citation type="submission" date="2020-08" db="EMBL/GenBank/DDBJ databases">
        <title>Bridging the membrane lipid divide: bacteria of the FCB group superphylum have the potential to synthesize archaeal ether lipids.</title>
        <authorList>
            <person name="Villanueva L."/>
            <person name="Von Meijenfeldt F.A.B."/>
            <person name="Westbye A.B."/>
            <person name="Yadav S."/>
            <person name="Hopmans E.C."/>
            <person name="Dutilh B.E."/>
            <person name="Sinninghe Damste J.S."/>
        </authorList>
    </citation>
    <scope>NUCLEOTIDE SEQUENCE [LARGE SCALE GENOMIC DNA]</scope>
    <source>
        <strain evidence="7">NIOZ-UU47</strain>
    </source>
</reference>
<sequence>MLDIKKEDLFKEIEKLKEENAALRKSLKTTGLFEDHLQRILDNIPAPIYLKDIAGRYLLINSQFEKLSGVSRDWIYQKNDSDVFSDEIASLFRFQDNEVKRQNKPLEFEETVPLESGVITFITSKFPVCDSQGKIYAVGGFCTNITDRKHAEAEKEKLIKELHKVEYQIEREKLQNKVLAQSKFASLGQLATGVAHEINQPLTFIKLMLENRLFEIKKKQVSLSELENDSRESLNQVNKITKIIGHLRIFGRDENVPFDSVDLKSVVTNTLILLNQRMKSKHIDFNQNIQEDLPIISGNAIQLEQVLINLFQNSIDALKDQKKKKISLSLSSNEDEIKIKVTDNAGGIPDSFQERIFEPFFTTKEPGEGTGIGLSIVYGIIKEHKGDISYVPDTDGSSFLITLPVTA</sequence>
<dbReference type="EC" id="2.7.13.3" evidence="2"/>
<dbReference type="InterPro" id="IPR003594">
    <property type="entry name" value="HATPase_dom"/>
</dbReference>
<dbReference type="Gene3D" id="3.30.565.10">
    <property type="entry name" value="Histidine kinase-like ATPase, C-terminal domain"/>
    <property type="match status" value="1"/>
</dbReference>
<evidence type="ECO:0000259" key="6">
    <source>
        <dbReference type="PROSITE" id="PS50112"/>
    </source>
</evidence>
<evidence type="ECO:0000256" key="1">
    <source>
        <dbReference type="ARBA" id="ARBA00000085"/>
    </source>
</evidence>
<dbReference type="SUPFAM" id="SSF55874">
    <property type="entry name" value="ATPase domain of HSP90 chaperone/DNA topoisomerase II/histidine kinase"/>
    <property type="match status" value="1"/>
</dbReference>
<organism evidence="7 8">
    <name type="scientific">Candidatus Desulfobia pelagia</name>
    <dbReference type="NCBI Taxonomy" id="2841692"/>
    <lineage>
        <taxon>Bacteria</taxon>
        <taxon>Pseudomonadati</taxon>
        <taxon>Thermodesulfobacteriota</taxon>
        <taxon>Desulfobulbia</taxon>
        <taxon>Desulfobulbales</taxon>
        <taxon>Desulfobulbaceae</taxon>
        <taxon>Candidatus Desulfobia</taxon>
    </lineage>
</organism>
<keyword evidence="3" id="KW-0597">Phosphoprotein</keyword>
<feature type="coiled-coil region" evidence="4">
    <location>
        <begin position="148"/>
        <end position="175"/>
    </location>
</feature>
<dbReference type="InterPro" id="IPR000014">
    <property type="entry name" value="PAS"/>
</dbReference>
<dbReference type="InterPro" id="IPR003661">
    <property type="entry name" value="HisK_dim/P_dom"/>
</dbReference>
<keyword evidence="4" id="KW-0175">Coiled coil</keyword>
<dbReference type="Gene3D" id="3.30.450.20">
    <property type="entry name" value="PAS domain"/>
    <property type="match status" value="1"/>
</dbReference>